<sequence>MFRKPLQMSAGSRANGTVAGGSAVSCLVGGHAAVTAHCSASFRAAVERRPTAASLLSSSHRESCTRTPPRTRSLLSVHACTVPRLHFPRPRAL</sequence>
<name>A0A836KJS4_9TRYP</name>
<proteinExistence type="predicted"/>
<keyword evidence="3" id="KW-1185">Reference proteome</keyword>
<gene>
    <name evidence="1" type="ORF">LSCM1_03612</name>
    <name evidence="2" type="ORF">LSCM1_08290</name>
</gene>
<dbReference type="AlphaFoldDB" id="A0A836KJS4"/>
<dbReference type="Proteomes" id="UP000673552">
    <property type="component" value="Unassembled WGS sequence"/>
</dbReference>
<accession>A0A836KJS4</accession>
<dbReference type="GeneID" id="92513659"/>
<reference evidence="3" key="1">
    <citation type="journal article" date="2021" name="Microbiol. Resour. Announc.">
        <title>LGAAP: Leishmaniinae Genome Assembly and Annotation Pipeline.</title>
        <authorList>
            <person name="Almutairi H."/>
            <person name="Urbaniak M.D."/>
            <person name="Bates M.D."/>
            <person name="Jariyapan N."/>
            <person name="Kwakye-Nuako G."/>
            <person name="Thomaz-Soccol V."/>
            <person name="Al-Salem W.S."/>
            <person name="Dillon R.J."/>
            <person name="Bates P.A."/>
            <person name="Gatherer D."/>
        </authorList>
    </citation>
    <scope>NUCLEOTIDE SEQUENCE [LARGE SCALE GENOMIC DNA]</scope>
</reference>
<evidence type="ECO:0000313" key="1">
    <source>
        <dbReference type="EMBL" id="KAG5475492.1"/>
    </source>
</evidence>
<reference evidence="1" key="3">
    <citation type="submission" date="2021-03" db="EMBL/GenBank/DDBJ databases">
        <title>Leishmania (Mundinia) martiniquensis Genome sequencing and assembly.</title>
        <authorList>
            <person name="Almutairi H."/>
            <person name="Gatherer D."/>
        </authorList>
    </citation>
    <scope>NUCLEOTIDE SEQUENCE</scope>
    <source>
        <strain evidence="1">LSCM1</strain>
    </source>
</reference>
<organism evidence="1 3">
    <name type="scientific">Leishmania martiniquensis</name>
    <dbReference type="NCBI Taxonomy" id="1580590"/>
    <lineage>
        <taxon>Eukaryota</taxon>
        <taxon>Discoba</taxon>
        <taxon>Euglenozoa</taxon>
        <taxon>Kinetoplastea</taxon>
        <taxon>Metakinetoplastina</taxon>
        <taxon>Trypanosomatida</taxon>
        <taxon>Trypanosomatidae</taxon>
        <taxon>Leishmaniinae</taxon>
        <taxon>Leishmania</taxon>
    </lineage>
</organism>
<dbReference type="EMBL" id="JAFEUZ010000027">
    <property type="protein sequence ID" value="KAG5475492.1"/>
    <property type="molecule type" value="Genomic_DNA"/>
</dbReference>
<evidence type="ECO:0000313" key="2">
    <source>
        <dbReference type="EMBL" id="KAG5487974.1"/>
    </source>
</evidence>
<reference evidence="3" key="2">
    <citation type="journal article" date="2021" name="Sci. Data">
        <title>Chromosome-scale genome sequencing, assembly and annotation of six genomes from subfamily Leishmaniinae.</title>
        <authorList>
            <person name="Almutairi H."/>
            <person name="Urbaniak M.D."/>
            <person name="Bates M.D."/>
            <person name="Jariyapan N."/>
            <person name="Kwakye-Nuako G."/>
            <person name="Thomaz Soccol V."/>
            <person name="Al-Salem W.S."/>
            <person name="Dillon R.J."/>
            <person name="Bates P.A."/>
            <person name="Gatherer D."/>
        </authorList>
    </citation>
    <scope>NUCLEOTIDE SEQUENCE [LARGE SCALE GENOMIC DNA]</scope>
</reference>
<dbReference type="RefSeq" id="XP_067177757.1">
    <property type="nucleotide sequence ID" value="XM_067321147.1"/>
</dbReference>
<dbReference type="KEGG" id="lmat:92513659"/>
<evidence type="ECO:0000313" key="3">
    <source>
        <dbReference type="Proteomes" id="UP000673552"/>
    </source>
</evidence>
<dbReference type="PROSITE" id="PS51257">
    <property type="entry name" value="PROKAR_LIPOPROTEIN"/>
    <property type="match status" value="1"/>
</dbReference>
<protein>
    <submittedName>
        <fullName evidence="1">Uncharacterized protein</fullName>
    </submittedName>
</protein>
<comment type="caution">
    <text evidence="1">The sequence shown here is derived from an EMBL/GenBank/DDBJ whole genome shotgun (WGS) entry which is preliminary data.</text>
</comment>
<dbReference type="EMBL" id="JAFEUZ010000002">
    <property type="protein sequence ID" value="KAG5487974.1"/>
    <property type="molecule type" value="Genomic_DNA"/>
</dbReference>